<organism evidence="3 4">
    <name type="scientific">Naegleria lovaniensis</name>
    <name type="common">Amoeba</name>
    <dbReference type="NCBI Taxonomy" id="51637"/>
    <lineage>
        <taxon>Eukaryota</taxon>
        <taxon>Discoba</taxon>
        <taxon>Heterolobosea</taxon>
        <taxon>Tetramitia</taxon>
        <taxon>Eutetramitia</taxon>
        <taxon>Vahlkampfiidae</taxon>
        <taxon>Naegleria</taxon>
    </lineage>
</organism>
<comment type="caution">
    <text evidence="3">The sequence shown here is derived from an EMBL/GenBank/DDBJ whole genome shotgun (WGS) entry which is preliminary data.</text>
</comment>
<reference evidence="3 4" key="1">
    <citation type="journal article" date="2018" name="BMC Genomics">
        <title>The genome of Naegleria lovaniensis, the basis for a comparative approach to unravel pathogenicity factors of the human pathogenic amoeba N. fowleri.</title>
        <authorList>
            <person name="Liechti N."/>
            <person name="Schurch N."/>
            <person name="Bruggmann R."/>
            <person name="Wittwer M."/>
        </authorList>
    </citation>
    <scope>NUCLEOTIDE SEQUENCE [LARGE SCALE GENOMIC DNA]</scope>
    <source>
        <strain evidence="3 4">ATCC 30569</strain>
    </source>
</reference>
<feature type="compositionally biased region" description="Acidic residues" evidence="1">
    <location>
        <begin position="72"/>
        <end position="82"/>
    </location>
</feature>
<keyword evidence="2" id="KW-1133">Transmembrane helix</keyword>
<dbReference type="RefSeq" id="XP_044548542.1">
    <property type="nucleotide sequence ID" value="XM_044694513.1"/>
</dbReference>
<dbReference type="GeneID" id="68097285"/>
<keyword evidence="2" id="KW-0812">Transmembrane</keyword>
<protein>
    <submittedName>
        <fullName evidence="3">Uncharacterized protein</fullName>
    </submittedName>
</protein>
<evidence type="ECO:0000313" key="4">
    <source>
        <dbReference type="Proteomes" id="UP000816034"/>
    </source>
</evidence>
<proteinExistence type="predicted"/>
<feature type="compositionally biased region" description="Low complexity" evidence="1">
    <location>
        <begin position="87"/>
        <end position="99"/>
    </location>
</feature>
<dbReference type="Proteomes" id="UP000816034">
    <property type="component" value="Unassembled WGS sequence"/>
</dbReference>
<keyword evidence="2" id="KW-0472">Membrane</keyword>
<evidence type="ECO:0000256" key="2">
    <source>
        <dbReference type="SAM" id="Phobius"/>
    </source>
</evidence>
<dbReference type="AlphaFoldDB" id="A0AA88KKD4"/>
<sequence>MRPRPPLPSRSAKPSLLNSSNDDHLMSTRKKEDTESDVKHVDKEQIPIIISTTTDQLSEEDDEEQSSVIINNDDDDNDEEEEKPFLNRQQGNNTQQQNRLSVPISGFSVNHNSSNPSSNINDTTSLPTHQISLTATAHPQGSKRRLLHRRVLSGNNQMNTALRSQQGAIAQVGFKGKEKLIGSTNDSSLISTNSSLASSQHLLTTFQVQYLQQKNTIRRWQCSFVISLIFGILIASLISALCVIFYVFRTPYVYIDQISITKIPQHSVIGFYLTINSYNNNLQTVYLTSINIDKICVKDISAQTSYDILAHPMSWDLEGNGTSVAVEQFLDTSYYLSFNLNLTRQGLSQDVISKVTTLVAESVYSTSYVEWSFKGRAKVKLGNVLYKTIGMEKEQQYFLLSTQS</sequence>
<feature type="transmembrane region" description="Helical" evidence="2">
    <location>
        <begin position="224"/>
        <end position="248"/>
    </location>
</feature>
<feature type="compositionally biased region" description="Low complexity" evidence="1">
    <location>
        <begin position="108"/>
        <end position="121"/>
    </location>
</feature>
<gene>
    <name evidence="3" type="ORF">C9374_004830</name>
</gene>
<evidence type="ECO:0000256" key="1">
    <source>
        <dbReference type="SAM" id="MobiDB-lite"/>
    </source>
</evidence>
<feature type="compositionally biased region" description="Basic and acidic residues" evidence="1">
    <location>
        <begin position="21"/>
        <end position="45"/>
    </location>
</feature>
<keyword evidence="4" id="KW-1185">Reference proteome</keyword>
<dbReference type="EMBL" id="PYSW02000022">
    <property type="protein sequence ID" value="KAG2382863.1"/>
    <property type="molecule type" value="Genomic_DNA"/>
</dbReference>
<accession>A0AA88KKD4</accession>
<name>A0AA88KKD4_NAELO</name>
<feature type="region of interest" description="Disordered" evidence="1">
    <location>
        <begin position="1"/>
        <end position="125"/>
    </location>
</feature>
<evidence type="ECO:0000313" key="3">
    <source>
        <dbReference type="EMBL" id="KAG2382863.1"/>
    </source>
</evidence>